<organism evidence="1 2">
    <name type="scientific">Kingdonia uniflora</name>
    <dbReference type="NCBI Taxonomy" id="39325"/>
    <lineage>
        <taxon>Eukaryota</taxon>
        <taxon>Viridiplantae</taxon>
        <taxon>Streptophyta</taxon>
        <taxon>Embryophyta</taxon>
        <taxon>Tracheophyta</taxon>
        <taxon>Spermatophyta</taxon>
        <taxon>Magnoliopsida</taxon>
        <taxon>Ranunculales</taxon>
        <taxon>Circaeasteraceae</taxon>
        <taxon>Kingdonia</taxon>
    </lineage>
</organism>
<dbReference type="Proteomes" id="UP000541444">
    <property type="component" value="Unassembled WGS sequence"/>
</dbReference>
<proteinExistence type="predicted"/>
<reference evidence="1 2" key="1">
    <citation type="journal article" date="2020" name="IScience">
        <title>Genome Sequencing of the Endangered Kingdonia uniflora (Circaeasteraceae, Ranunculales) Reveals Potential Mechanisms of Evolutionary Specialization.</title>
        <authorList>
            <person name="Sun Y."/>
            <person name="Deng T."/>
            <person name="Zhang A."/>
            <person name="Moore M.J."/>
            <person name="Landis J.B."/>
            <person name="Lin N."/>
            <person name="Zhang H."/>
            <person name="Zhang X."/>
            <person name="Huang J."/>
            <person name="Zhang X."/>
            <person name="Sun H."/>
            <person name="Wang H."/>
        </authorList>
    </citation>
    <scope>NUCLEOTIDE SEQUENCE [LARGE SCALE GENOMIC DNA]</scope>
    <source>
        <strain evidence="1">TB1705</strain>
        <tissue evidence="1">Leaf</tissue>
    </source>
</reference>
<dbReference type="EMBL" id="JACGCM010002836">
    <property type="protein sequence ID" value="KAF6134524.1"/>
    <property type="molecule type" value="Genomic_DNA"/>
</dbReference>
<accession>A0A7J7KW84</accession>
<dbReference type="AlphaFoldDB" id="A0A7J7KW84"/>
<sequence>MEREERIYQLIQARREERKAKRKILFYLRSEEAMKMKLEEEERARKQDRFEGVDCKGIKDQADDFKISEFDLRDVLVSQTVAYELQKLYRDIEFDKIYPDGQLLNNLIMAFANVRDHDRALLFLAMVQGQGLSEDRNVGGGGICIGEYGEDC</sequence>
<dbReference type="OrthoDB" id="185373at2759"/>
<evidence type="ECO:0000313" key="1">
    <source>
        <dbReference type="EMBL" id="KAF6134524.1"/>
    </source>
</evidence>
<comment type="caution">
    <text evidence="1">The sequence shown here is derived from an EMBL/GenBank/DDBJ whole genome shotgun (WGS) entry which is preliminary data.</text>
</comment>
<evidence type="ECO:0000313" key="2">
    <source>
        <dbReference type="Proteomes" id="UP000541444"/>
    </source>
</evidence>
<name>A0A7J7KW84_9MAGN</name>
<gene>
    <name evidence="1" type="ORF">GIB67_028545</name>
</gene>
<keyword evidence="2" id="KW-1185">Reference proteome</keyword>
<protein>
    <submittedName>
        <fullName evidence="1">Uncharacterized protein</fullName>
    </submittedName>
</protein>